<evidence type="ECO:0000313" key="2">
    <source>
        <dbReference type="Proteomes" id="UP001500506"/>
    </source>
</evidence>
<organism evidence="1 2">
    <name type="scientific">Agromyces humatus</name>
    <dbReference type="NCBI Taxonomy" id="279573"/>
    <lineage>
        <taxon>Bacteria</taxon>
        <taxon>Bacillati</taxon>
        <taxon>Actinomycetota</taxon>
        <taxon>Actinomycetes</taxon>
        <taxon>Micrococcales</taxon>
        <taxon>Microbacteriaceae</taxon>
        <taxon>Agromyces</taxon>
    </lineage>
</organism>
<dbReference type="EMBL" id="BAAANH010000007">
    <property type="protein sequence ID" value="GAA1768094.1"/>
    <property type="molecule type" value="Genomic_DNA"/>
</dbReference>
<sequence>MSTEFGSIEKLIAERGTIRGREPVIEPQAAADGGVVVIHHYDTVTYKDKLGHWHAVLLDTVTSGPNPGSASQMVHTIEILSDQVIT</sequence>
<comment type="caution">
    <text evidence="1">The sequence shown here is derived from an EMBL/GenBank/DDBJ whole genome shotgun (WGS) entry which is preliminary data.</text>
</comment>
<evidence type="ECO:0000313" key="1">
    <source>
        <dbReference type="EMBL" id="GAA1768094.1"/>
    </source>
</evidence>
<protein>
    <submittedName>
        <fullName evidence="1">Uncharacterized protein</fullName>
    </submittedName>
</protein>
<accession>A0ABN2KXY8</accession>
<reference evidence="1 2" key="1">
    <citation type="journal article" date="2019" name="Int. J. Syst. Evol. Microbiol.">
        <title>The Global Catalogue of Microorganisms (GCM) 10K type strain sequencing project: providing services to taxonomists for standard genome sequencing and annotation.</title>
        <authorList>
            <consortium name="The Broad Institute Genomics Platform"/>
            <consortium name="The Broad Institute Genome Sequencing Center for Infectious Disease"/>
            <person name="Wu L."/>
            <person name="Ma J."/>
        </authorList>
    </citation>
    <scope>NUCLEOTIDE SEQUENCE [LARGE SCALE GENOMIC DNA]</scope>
    <source>
        <strain evidence="1 2">JCM 14319</strain>
    </source>
</reference>
<keyword evidence="2" id="KW-1185">Reference proteome</keyword>
<dbReference type="RefSeq" id="WP_232499319.1">
    <property type="nucleotide sequence ID" value="NZ_BAAANH010000007.1"/>
</dbReference>
<dbReference type="Proteomes" id="UP001500506">
    <property type="component" value="Unassembled WGS sequence"/>
</dbReference>
<gene>
    <name evidence="1" type="ORF">GCM10009747_31100</name>
</gene>
<proteinExistence type="predicted"/>
<name>A0ABN2KXY8_9MICO</name>